<dbReference type="EMBL" id="CM037616">
    <property type="protein sequence ID" value="KAH7991716.1"/>
    <property type="molecule type" value="Genomic_DNA"/>
</dbReference>
<dbReference type="Proteomes" id="UP000827872">
    <property type="component" value="Linkage Group LG03"/>
</dbReference>
<accession>A0ACB8EGW8</accession>
<evidence type="ECO:0000313" key="2">
    <source>
        <dbReference type="Proteomes" id="UP000827872"/>
    </source>
</evidence>
<sequence length="465" mass="52350">MLQVFQVCQPILTEDNNIIYVDLEISSMKFWWHHFELGQFLRLGKSCLFPVLWDHWDLQIGLVQETSQSHYELVLNTLKDKSGIEQTLLGMKKALEDKDVEFSDLKSSLQSLKDSLEQLTTQQSEQHLQLREQLGNLQLPTLLAELRAFISAPRTPSRVKDDASQTSPDRLSTNRSPALQLNAPPGSKFVPIVSAFRGKENANKQQKSHIPTPGQDGDNNALCTCRSGAAAPEDGSGQGWLLTQELCQATPVRKVIKRNDQAKRLGAVRHAALNNVGMQTHAQNHEKPATANQVQGKSIGSRAKKGRSQKCNQRKRQHSSRKGGSKCTDTDPKQKETRKECAELERLPHSYRNLVNPANLSLVSQQKQRQTQKRKAEKSKLLLSSREDMQHVPNQREMSGVKKGMDISSTKNNAFWACSSPESYLFQNQLRWFNLSENLPPACTALAQEKTTTHCPLFFDSDFSD</sequence>
<evidence type="ECO:0000313" key="1">
    <source>
        <dbReference type="EMBL" id="KAH7991716.1"/>
    </source>
</evidence>
<gene>
    <name evidence="1" type="ORF">K3G42_009423</name>
</gene>
<name>A0ACB8EGW8_9SAUR</name>
<comment type="caution">
    <text evidence="1">The sequence shown here is derived from an EMBL/GenBank/DDBJ whole genome shotgun (WGS) entry which is preliminary data.</text>
</comment>
<protein>
    <submittedName>
        <fullName evidence="1">Uncharacterized protein</fullName>
    </submittedName>
</protein>
<reference evidence="1" key="1">
    <citation type="submission" date="2021-08" db="EMBL/GenBank/DDBJ databases">
        <title>The first chromosome-level gecko genome reveals the dynamic sex chromosomes of Neotropical dwarf geckos (Sphaerodactylidae: Sphaerodactylus).</title>
        <authorList>
            <person name="Pinto B.J."/>
            <person name="Keating S.E."/>
            <person name="Gamble T."/>
        </authorList>
    </citation>
    <scope>NUCLEOTIDE SEQUENCE</scope>
    <source>
        <strain evidence="1">TG3544</strain>
    </source>
</reference>
<keyword evidence="2" id="KW-1185">Reference proteome</keyword>
<organism evidence="1 2">
    <name type="scientific">Sphaerodactylus townsendi</name>
    <dbReference type="NCBI Taxonomy" id="933632"/>
    <lineage>
        <taxon>Eukaryota</taxon>
        <taxon>Metazoa</taxon>
        <taxon>Chordata</taxon>
        <taxon>Craniata</taxon>
        <taxon>Vertebrata</taxon>
        <taxon>Euteleostomi</taxon>
        <taxon>Lepidosauria</taxon>
        <taxon>Squamata</taxon>
        <taxon>Bifurcata</taxon>
        <taxon>Gekkota</taxon>
        <taxon>Sphaerodactylidae</taxon>
        <taxon>Sphaerodactylus</taxon>
    </lineage>
</organism>
<proteinExistence type="predicted"/>